<dbReference type="OMA" id="IHSTHGC"/>
<gene>
    <name evidence="3" type="ORF">PHYSODRAFT_515268</name>
</gene>
<dbReference type="InterPro" id="IPR050923">
    <property type="entry name" value="Cell_Proc_Reg/RNA_Proc"/>
</dbReference>
<protein>
    <recommendedName>
        <fullName evidence="2">FHA domain-containing protein</fullName>
    </recommendedName>
</protein>
<sequence>MAQYTPPEWSASGRNEFGIYLEVIKGGVVVDTLPLPRTDGRSYVVAGRMKTVCDLPLAHPSISRVHAALQFDDKGALFLFDARSTHGCFVNKKRVVAEQFVRLHIGDVLVFGESTRLYAVCGPPELLPAEYESLNLAKFREKLDRKRQILEKKKQEDRGASWGFGEDAQEEEGDDESDEEDAAKGKEELPDYLRNLKEEEDQPYKSSVSQSQVNEKDQRLYQQLQTRIRKMENLKLERSRILAKQNQLDGLSEGQQRTLDRNEQRIDALMKEIDDLEGRIHAKNDQRSKTGGTSTTARKKRNINEELYGYSSDEDDFYDRTKANQQKIAARKQRKSEVLTADSIQANEADSLDFFMVATTTQLHASEVDTLTKLKAEVEAELKRQRQLLVVATPALAALPVQKPAAMAKSAPEPAATPSSPSKQTSDQAPIESSAPKRRRIAGPAMGPPRETKPSTTSADDASVLEGGDQVWVPPANQTGDGRTKLNDKFGY</sequence>
<feature type="compositionally biased region" description="Basic and acidic residues" evidence="1">
    <location>
        <begin position="279"/>
        <end position="288"/>
    </location>
</feature>
<feature type="compositionally biased region" description="Low complexity" evidence="1">
    <location>
        <begin position="407"/>
        <end position="422"/>
    </location>
</feature>
<dbReference type="Gene3D" id="2.60.200.20">
    <property type="match status" value="1"/>
</dbReference>
<evidence type="ECO:0000313" key="4">
    <source>
        <dbReference type="Proteomes" id="UP000002640"/>
    </source>
</evidence>
<dbReference type="PANTHER" id="PTHR23308">
    <property type="entry name" value="NUCLEAR INHIBITOR OF PROTEIN PHOSPHATASE-1"/>
    <property type="match status" value="1"/>
</dbReference>
<dbReference type="SMR" id="G4ZWG5"/>
<feature type="region of interest" description="Disordered" evidence="1">
    <location>
        <begin position="407"/>
        <end position="492"/>
    </location>
</feature>
<feature type="compositionally biased region" description="Polar residues" evidence="1">
    <location>
        <begin position="204"/>
        <end position="213"/>
    </location>
</feature>
<evidence type="ECO:0000259" key="2">
    <source>
        <dbReference type="PROSITE" id="PS50006"/>
    </source>
</evidence>
<dbReference type="SMART" id="SM00240">
    <property type="entry name" value="FHA"/>
    <property type="match status" value="1"/>
</dbReference>
<dbReference type="EMBL" id="JH159157">
    <property type="protein sequence ID" value="EGZ12393.1"/>
    <property type="molecule type" value="Genomic_DNA"/>
</dbReference>
<keyword evidence="4" id="KW-1185">Reference proteome</keyword>
<accession>G4ZWG5</accession>
<evidence type="ECO:0000313" key="3">
    <source>
        <dbReference type="EMBL" id="EGZ12393.1"/>
    </source>
</evidence>
<dbReference type="Proteomes" id="UP000002640">
    <property type="component" value="Unassembled WGS sequence"/>
</dbReference>
<dbReference type="PROSITE" id="PS50006">
    <property type="entry name" value="FHA_DOMAIN"/>
    <property type="match status" value="1"/>
</dbReference>
<feature type="domain" description="FHA" evidence="2">
    <location>
        <begin position="44"/>
        <end position="95"/>
    </location>
</feature>
<feature type="compositionally biased region" description="Basic and acidic residues" evidence="1">
    <location>
        <begin position="482"/>
        <end position="492"/>
    </location>
</feature>
<dbReference type="KEGG" id="psoj:PHYSODRAFT_515268"/>
<proteinExistence type="predicted"/>
<feature type="compositionally biased region" description="Basic and acidic residues" evidence="1">
    <location>
        <begin position="182"/>
        <end position="197"/>
    </location>
</feature>
<feature type="compositionally biased region" description="Acidic residues" evidence="1">
    <location>
        <begin position="167"/>
        <end position="181"/>
    </location>
</feature>
<dbReference type="GeneID" id="20659644"/>
<dbReference type="RefSeq" id="XP_009532726.1">
    <property type="nucleotide sequence ID" value="XM_009534431.1"/>
</dbReference>
<evidence type="ECO:0000256" key="1">
    <source>
        <dbReference type="SAM" id="MobiDB-lite"/>
    </source>
</evidence>
<dbReference type="AlphaFoldDB" id="G4ZWG5"/>
<dbReference type="Pfam" id="PF00498">
    <property type="entry name" value="FHA"/>
    <property type="match status" value="1"/>
</dbReference>
<organism evidence="3 4">
    <name type="scientific">Phytophthora sojae (strain P6497)</name>
    <name type="common">Soybean stem and root rot agent</name>
    <name type="synonym">Phytophthora megasperma f. sp. glycines</name>
    <dbReference type="NCBI Taxonomy" id="1094619"/>
    <lineage>
        <taxon>Eukaryota</taxon>
        <taxon>Sar</taxon>
        <taxon>Stramenopiles</taxon>
        <taxon>Oomycota</taxon>
        <taxon>Peronosporomycetes</taxon>
        <taxon>Peronosporales</taxon>
        <taxon>Peronosporaceae</taxon>
        <taxon>Phytophthora</taxon>
    </lineage>
</organism>
<dbReference type="InterPro" id="IPR000253">
    <property type="entry name" value="FHA_dom"/>
</dbReference>
<feature type="region of interest" description="Disordered" evidence="1">
    <location>
        <begin position="279"/>
        <end position="302"/>
    </location>
</feature>
<dbReference type="InterPro" id="IPR008984">
    <property type="entry name" value="SMAD_FHA_dom_sf"/>
</dbReference>
<reference evidence="3 4" key="1">
    <citation type="journal article" date="2006" name="Science">
        <title>Phytophthora genome sequences uncover evolutionary origins and mechanisms of pathogenesis.</title>
        <authorList>
            <person name="Tyler B.M."/>
            <person name="Tripathy S."/>
            <person name="Zhang X."/>
            <person name="Dehal P."/>
            <person name="Jiang R.H."/>
            <person name="Aerts A."/>
            <person name="Arredondo F.D."/>
            <person name="Baxter L."/>
            <person name="Bensasson D."/>
            <person name="Beynon J.L."/>
            <person name="Chapman J."/>
            <person name="Damasceno C.M."/>
            <person name="Dorrance A.E."/>
            <person name="Dou D."/>
            <person name="Dickerman A.W."/>
            <person name="Dubchak I.L."/>
            <person name="Garbelotto M."/>
            <person name="Gijzen M."/>
            <person name="Gordon S.G."/>
            <person name="Govers F."/>
            <person name="Grunwald N.J."/>
            <person name="Huang W."/>
            <person name="Ivors K.L."/>
            <person name="Jones R.W."/>
            <person name="Kamoun S."/>
            <person name="Krampis K."/>
            <person name="Lamour K.H."/>
            <person name="Lee M.K."/>
            <person name="McDonald W.H."/>
            <person name="Medina M."/>
            <person name="Meijer H.J."/>
            <person name="Nordberg E.K."/>
            <person name="Maclean D.J."/>
            <person name="Ospina-Giraldo M.D."/>
            <person name="Morris P.F."/>
            <person name="Phuntumart V."/>
            <person name="Putnam N.H."/>
            <person name="Rash S."/>
            <person name="Rose J.K."/>
            <person name="Sakihama Y."/>
            <person name="Salamov A.A."/>
            <person name="Savidor A."/>
            <person name="Scheuring C.F."/>
            <person name="Smith B.M."/>
            <person name="Sobral B.W."/>
            <person name="Terry A."/>
            <person name="Torto-Alalibo T.A."/>
            <person name="Win J."/>
            <person name="Xu Z."/>
            <person name="Zhang H."/>
            <person name="Grigoriev I.V."/>
            <person name="Rokhsar D.S."/>
            <person name="Boore J.L."/>
        </authorList>
    </citation>
    <scope>NUCLEOTIDE SEQUENCE [LARGE SCALE GENOMIC DNA]</scope>
    <source>
        <strain evidence="3 4">P6497</strain>
    </source>
</reference>
<name>G4ZWG5_PHYSP</name>
<dbReference type="InParanoid" id="G4ZWG5"/>
<feature type="region of interest" description="Disordered" evidence="1">
    <location>
        <begin position="157"/>
        <end position="218"/>
    </location>
</feature>
<dbReference type="SUPFAM" id="SSF49879">
    <property type="entry name" value="SMAD/FHA domain"/>
    <property type="match status" value="1"/>
</dbReference>